<dbReference type="PANTHER" id="PTHR16166:SF93">
    <property type="entry name" value="INTERMEMBRANE LIPID TRANSFER PROTEIN VPS13"/>
    <property type="match status" value="1"/>
</dbReference>
<dbReference type="PANTHER" id="PTHR16166">
    <property type="entry name" value="VACUOLAR PROTEIN SORTING-ASSOCIATED PROTEIN VPS13"/>
    <property type="match status" value="1"/>
</dbReference>
<dbReference type="AlphaFoldDB" id="A0AAW1JBH4"/>
<dbReference type="GO" id="GO:0006623">
    <property type="term" value="P:protein targeting to vacuole"/>
    <property type="evidence" value="ECO:0007669"/>
    <property type="project" value="TreeGrafter"/>
</dbReference>
<dbReference type="EMBL" id="JASPKY010000440">
    <property type="protein sequence ID" value="KAK9700322.1"/>
    <property type="molecule type" value="Genomic_DNA"/>
</dbReference>
<organism evidence="2 3">
    <name type="scientific">Popillia japonica</name>
    <name type="common">Japanese beetle</name>
    <dbReference type="NCBI Taxonomy" id="7064"/>
    <lineage>
        <taxon>Eukaryota</taxon>
        <taxon>Metazoa</taxon>
        <taxon>Ecdysozoa</taxon>
        <taxon>Arthropoda</taxon>
        <taxon>Hexapoda</taxon>
        <taxon>Insecta</taxon>
        <taxon>Pterygota</taxon>
        <taxon>Neoptera</taxon>
        <taxon>Endopterygota</taxon>
        <taxon>Coleoptera</taxon>
        <taxon>Polyphaga</taxon>
        <taxon>Scarabaeiformia</taxon>
        <taxon>Scarabaeidae</taxon>
        <taxon>Rutelinae</taxon>
        <taxon>Popillia</taxon>
    </lineage>
</organism>
<evidence type="ECO:0000313" key="2">
    <source>
        <dbReference type="EMBL" id="KAK9700321.1"/>
    </source>
</evidence>
<dbReference type="GO" id="GO:0045053">
    <property type="term" value="P:protein retention in Golgi apparatus"/>
    <property type="evidence" value="ECO:0007669"/>
    <property type="project" value="TreeGrafter"/>
</dbReference>
<gene>
    <name evidence="2" type="ORF">QE152_g31311</name>
</gene>
<evidence type="ECO:0000313" key="3">
    <source>
        <dbReference type="Proteomes" id="UP001458880"/>
    </source>
</evidence>
<sequence length="958" mass="107657">MDVSDMTPRETVIPLALTKMFSTTSLVSAGCPDFWTHFHGVETSLVAEIGAVYLLLHQEAVHTFIKYARYIKERLQNCISPAMTETFVKNFGKFKKILQTNVQEVPVPPGSVKFSHSARLASLHIRVCDWDYDIINVLIAGLELDFLFRANERFVFRSFLANINVEHLSDVTLYSKVLYTDEDKVFEVKYVRHAIQLHNRNDISPTTNEVTGDGSFKLYIGQLHVTFLYKLFIQLQRFIANLEALCYVEKMANFARHLANKATETLKYNNKIHLDVNIKGPVLLFPQKTSSPNVIIISTGQFNIENFFKEYTSEIVENILVKANGITVSRGVMSLTSILEMQALIIEPVNMNLDIKRFTPNSKSTSRNQMWDIDGIMDIIHITLGQRDLSTILAIYSDNIGEGKLLDLLPVPTIRSPTDGTIEADETVKTLEAFFSEPKQKFMNVKLDFEGIHFVLFFDSGELLSSPIRDLNHGLCRFEINEIATSCVLFTDGSLDGKLSVDGLSIFKEYTSEIVENILVKANGITVSRGVMSLTSILEMQALIIEPVNMNLDIKRFTPNSKSTSRNQMWDIDGIMDIIHITLGQRDLSTILAIYSDNIGEGKLLDLLPVPTIRSPTDGTIEADETVKTLEAFFSEPKQKFMNVKLDFEGIHFVLFFDSGELLSSPIRDLNHGLCRYEINEIATSCVLFTDGSLDGKLSVDGLSIEEIAGAHDQVSHRCEPKQKFMNVKLDFEGIHFVLFFDSGELLSSPIRDLNHGLCRYEINEIATSCVLFTDGSLDGKLSVDGLSIEEIGPDVNIYDKRILQSPVDDNKNNNCNITVDNKNNNCNITVNKPPIIDLTFHQSKANDRSIDIIIGRLSLSLSKANDRSIDIIIGRLSLSLSVPFTEKLAMFVLDCLPKDTLDTGFINHGYVSDPVAEETAAKTRMTSLTVAVRVNRPEFIFIVETTSNKRRYFTTKN</sequence>
<comment type="similarity">
    <text evidence="1">Belongs to the VPS13 family.</text>
</comment>
<reference evidence="2 3" key="2">
    <citation type="journal article" date="2024" name="BMC Genomics">
        <title>De novo assembly and annotation of Popillia japonica's genome with initial clues to its potential as an invasive pest.</title>
        <authorList>
            <person name="Cucini C."/>
            <person name="Boschi S."/>
            <person name="Funari R."/>
            <person name="Cardaioli E."/>
            <person name="Iannotti N."/>
            <person name="Marturano G."/>
            <person name="Paoli F."/>
            <person name="Bruttini M."/>
            <person name="Carapelli A."/>
            <person name="Frati F."/>
            <person name="Nardi F."/>
        </authorList>
    </citation>
    <scope>NUCLEOTIDE SEQUENCE [LARGE SCALE GENOMIC DNA]</scope>
    <source>
        <strain evidence="2">DMR45628</strain>
    </source>
</reference>
<accession>A0AAW1JBH4</accession>
<dbReference type="Proteomes" id="UP001458880">
    <property type="component" value="Unassembled WGS sequence"/>
</dbReference>
<name>A0AAW1JBH4_POPJA</name>
<keyword evidence="3" id="KW-1185">Reference proteome</keyword>
<reference evidence="2" key="1">
    <citation type="submission" date="2023-05" db="EMBL/GenBank/DDBJ databases">
        <authorList>
            <person name="Nardi F."/>
            <person name="Carapelli A."/>
            <person name="Cucini C."/>
        </authorList>
    </citation>
    <scope>NUCLEOTIDE SEQUENCE</scope>
    <source>
        <strain evidence="2">DMR45628</strain>
        <tissue evidence="2">Testes</tissue>
    </source>
</reference>
<comment type="caution">
    <text evidence="2">The sequence shown here is derived from an EMBL/GenBank/DDBJ whole genome shotgun (WGS) entry which is preliminary data.</text>
</comment>
<evidence type="ECO:0000256" key="1">
    <source>
        <dbReference type="ARBA" id="ARBA00006545"/>
    </source>
</evidence>
<proteinExistence type="inferred from homology"/>
<protein>
    <submittedName>
        <fullName evidence="2">Uncharacterized protein</fullName>
    </submittedName>
</protein>
<dbReference type="InterPro" id="IPR026847">
    <property type="entry name" value="VPS13"/>
</dbReference>
<dbReference type="EMBL" id="JASPKY010000440">
    <property type="protein sequence ID" value="KAK9700321.1"/>
    <property type="molecule type" value="Genomic_DNA"/>
</dbReference>